<dbReference type="HOGENOM" id="CLU_008239_0_0_1"/>
<dbReference type="GeneID" id="27343902"/>
<organism evidence="3 4">
    <name type="scientific">Cladophialophora immunda</name>
    <dbReference type="NCBI Taxonomy" id="569365"/>
    <lineage>
        <taxon>Eukaryota</taxon>
        <taxon>Fungi</taxon>
        <taxon>Dikarya</taxon>
        <taxon>Ascomycota</taxon>
        <taxon>Pezizomycotina</taxon>
        <taxon>Eurotiomycetes</taxon>
        <taxon>Chaetothyriomycetidae</taxon>
        <taxon>Chaetothyriales</taxon>
        <taxon>Herpotrichiellaceae</taxon>
        <taxon>Cladophialophora</taxon>
    </lineage>
</organism>
<evidence type="ECO:0000313" key="3">
    <source>
        <dbReference type="EMBL" id="KIW28845.1"/>
    </source>
</evidence>
<proteinExistence type="predicted"/>
<name>A0A0D2CF16_9EURO</name>
<feature type="coiled-coil region" evidence="1">
    <location>
        <begin position="501"/>
        <end position="528"/>
    </location>
</feature>
<evidence type="ECO:0000313" key="4">
    <source>
        <dbReference type="Proteomes" id="UP000054466"/>
    </source>
</evidence>
<dbReference type="AlphaFoldDB" id="A0A0D2CF16"/>
<feature type="coiled-coil region" evidence="1">
    <location>
        <begin position="647"/>
        <end position="771"/>
    </location>
</feature>
<dbReference type="OrthoDB" id="4113884at2759"/>
<feature type="region of interest" description="Disordered" evidence="2">
    <location>
        <begin position="429"/>
        <end position="467"/>
    </location>
</feature>
<evidence type="ECO:0000256" key="2">
    <source>
        <dbReference type="SAM" id="MobiDB-lite"/>
    </source>
</evidence>
<keyword evidence="1" id="KW-0175">Coiled coil</keyword>
<feature type="compositionally biased region" description="Basic and acidic residues" evidence="2">
    <location>
        <begin position="429"/>
        <end position="441"/>
    </location>
</feature>
<feature type="compositionally biased region" description="Polar residues" evidence="2">
    <location>
        <begin position="442"/>
        <end position="451"/>
    </location>
</feature>
<dbReference type="VEuPathDB" id="FungiDB:PV07_04708"/>
<feature type="compositionally biased region" description="Basic and acidic residues" evidence="2">
    <location>
        <begin position="391"/>
        <end position="409"/>
    </location>
</feature>
<reference evidence="3 4" key="1">
    <citation type="submission" date="2015-01" db="EMBL/GenBank/DDBJ databases">
        <title>The Genome Sequence of Cladophialophora immunda CBS83496.</title>
        <authorList>
            <consortium name="The Broad Institute Genomics Platform"/>
            <person name="Cuomo C."/>
            <person name="de Hoog S."/>
            <person name="Gorbushina A."/>
            <person name="Stielow B."/>
            <person name="Teixiera M."/>
            <person name="Abouelleil A."/>
            <person name="Chapman S.B."/>
            <person name="Priest M."/>
            <person name="Young S.K."/>
            <person name="Wortman J."/>
            <person name="Nusbaum C."/>
            <person name="Birren B."/>
        </authorList>
    </citation>
    <scope>NUCLEOTIDE SEQUENCE [LARGE SCALE GENOMIC DNA]</scope>
    <source>
        <strain evidence="3 4">CBS 83496</strain>
    </source>
</reference>
<protein>
    <submittedName>
        <fullName evidence="3">Uncharacterized protein</fullName>
    </submittedName>
</protein>
<dbReference type="RefSeq" id="XP_016249061.1">
    <property type="nucleotide sequence ID" value="XM_016391542.1"/>
</dbReference>
<sequence>MMQMIDKFTVEMLQLRVPGRCKEDFEFVQPLMANGSLFAFVTDTVRRDRIWENILNVQTLIPSLHGLGEDKKFLNPLAKILKRLFPVSRTLRRAMADSFKNSDESSDAICVQESESSIRYYTGSPTQQLSWGIFQLFLFAGRDFSLFIPETPLKERGRPTPEPKEPDPYLWTSLARFASNLGFESDEISRLLAADPDETRTSAFLLQARKPPTYTFSKSQFEENKKRIIEILNTAEKKTSSFAPPTLFVEQNGEGIERRCGRHWELAYQYDHDYTFLPLFWTEDEISYGRGLSSLFVRVAVYKAFFGDLIFCDTVPIPPIPSETSTMDLDSNLFSQSLSNDIGGRQSEVSMLSPSLSNENSEGRQDEFLAEKVRILQLEVNKLRADNEERNTAERMALEDSRSADRQLQDYKSTNESLTSEITELKSRLHQMQSEHQESTFRLESQNSDLQKQLDQRSQESQNLSELSVTHRDRAVELEAYLSKTQLALGNITAQEMKFRFDNVLEENTELQTQLQQAQESLKQKTMAEQCESQMKEEIIRLTETLLSELRSLGQAMTKTRQQLDKRRGEIPLIDYDNVSLSLKKEGPGLQLTRVDNVSLESKLYSEATLHLRQNVQEVSEAKDIVAKEWLLLSNWVITLGEAFSTLELGAQEAQKAQEQNLREEREKFQSEKNKWDIELQKATSDKDRAWKEHSDLESRVNTLSQEVEEKQAQVNLFSQGREALQQEIVDLKSQILLLKSSTHKLHRDNNRKLKAQIRKQQAEIGETEQAFKAKSKHFTFQPTPKAGIEKTVKVQLKITRDPGPPKELDLSRAKLEDILRRCKKHGLIPYDTQGKAMMPEDAWDIISADSTYTVVLHLLEDIEIDEGFWRDRKRKKQFHSTEDNDGGEVAEDNHRLRLQDTSEILRYVLSRD</sequence>
<accession>A0A0D2CF16</accession>
<gene>
    <name evidence="3" type="ORF">PV07_04708</name>
</gene>
<keyword evidence="4" id="KW-1185">Reference proteome</keyword>
<dbReference type="Pfam" id="PF12520">
    <property type="entry name" value="DUF3723"/>
    <property type="match status" value="1"/>
</dbReference>
<dbReference type="EMBL" id="KN847042">
    <property type="protein sequence ID" value="KIW28845.1"/>
    <property type="molecule type" value="Genomic_DNA"/>
</dbReference>
<dbReference type="Proteomes" id="UP000054466">
    <property type="component" value="Unassembled WGS sequence"/>
</dbReference>
<feature type="region of interest" description="Disordered" evidence="2">
    <location>
        <begin position="391"/>
        <end position="417"/>
    </location>
</feature>
<dbReference type="InterPro" id="IPR022198">
    <property type="entry name" value="DUF3723"/>
</dbReference>
<evidence type="ECO:0000256" key="1">
    <source>
        <dbReference type="SAM" id="Coils"/>
    </source>
</evidence>